<accession>A0A2N3Y0A8</accession>
<dbReference type="GO" id="GO:0004659">
    <property type="term" value="F:prenyltransferase activity"/>
    <property type="evidence" value="ECO:0007669"/>
    <property type="project" value="InterPro"/>
</dbReference>
<protein>
    <submittedName>
        <fullName evidence="7">Geranylgeranyl diphosphate synthase type I</fullName>
    </submittedName>
</protein>
<evidence type="ECO:0000256" key="6">
    <source>
        <dbReference type="RuleBase" id="RU004466"/>
    </source>
</evidence>
<evidence type="ECO:0000256" key="2">
    <source>
        <dbReference type="ARBA" id="ARBA00006706"/>
    </source>
</evidence>
<dbReference type="EMBL" id="PJNB01000001">
    <property type="protein sequence ID" value="PKW16346.1"/>
    <property type="molecule type" value="Genomic_DNA"/>
</dbReference>
<dbReference type="CDD" id="cd00685">
    <property type="entry name" value="Trans_IPPS_HT"/>
    <property type="match status" value="1"/>
</dbReference>
<organism evidence="7 8">
    <name type="scientific">Saccharopolyspora spinosa</name>
    <dbReference type="NCBI Taxonomy" id="60894"/>
    <lineage>
        <taxon>Bacteria</taxon>
        <taxon>Bacillati</taxon>
        <taxon>Actinomycetota</taxon>
        <taxon>Actinomycetes</taxon>
        <taxon>Pseudonocardiales</taxon>
        <taxon>Pseudonocardiaceae</taxon>
        <taxon>Saccharopolyspora</taxon>
    </lineage>
</organism>
<dbReference type="RefSeq" id="WP_202798991.1">
    <property type="nucleotide sequence ID" value="NZ_CP061007.1"/>
</dbReference>
<dbReference type="GO" id="GO:0008299">
    <property type="term" value="P:isoprenoid biosynthetic process"/>
    <property type="evidence" value="ECO:0007669"/>
    <property type="project" value="InterPro"/>
</dbReference>
<comment type="cofactor">
    <cofactor evidence="1">
        <name>Mg(2+)</name>
        <dbReference type="ChEBI" id="CHEBI:18420"/>
    </cofactor>
</comment>
<dbReference type="SUPFAM" id="SSF48576">
    <property type="entry name" value="Terpenoid synthases"/>
    <property type="match status" value="1"/>
</dbReference>
<dbReference type="Gene3D" id="1.10.600.10">
    <property type="entry name" value="Farnesyl Diphosphate Synthase"/>
    <property type="match status" value="1"/>
</dbReference>
<evidence type="ECO:0000313" key="8">
    <source>
        <dbReference type="Proteomes" id="UP000233786"/>
    </source>
</evidence>
<gene>
    <name evidence="7" type="ORF">A8926_4169</name>
</gene>
<dbReference type="STRING" id="994479.GCA_000194155_07117"/>
<dbReference type="Pfam" id="PF00348">
    <property type="entry name" value="polyprenyl_synt"/>
    <property type="match status" value="1"/>
</dbReference>
<name>A0A2N3Y0A8_SACSN</name>
<keyword evidence="5" id="KW-0460">Magnesium</keyword>
<keyword evidence="3 6" id="KW-0808">Transferase</keyword>
<dbReference type="SFLD" id="SFLDS00005">
    <property type="entry name" value="Isoprenoid_Synthase_Type_I"/>
    <property type="match status" value="1"/>
</dbReference>
<keyword evidence="8" id="KW-1185">Reference proteome</keyword>
<evidence type="ECO:0000256" key="5">
    <source>
        <dbReference type="ARBA" id="ARBA00022842"/>
    </source>
</evidence>
<sequence length="361" mass="39576">MPESSTVGQLVDHTEPRERINRLLAAFLDQAGAQFREQEPINEVFLKVQEFVLSKGKRLRPLFCYWGWLGAEDQRSEAVEQAVIRAAASLEIFHAFALIHDDIMDSSDTRRGRPTLHRELADLHWRTQWPGIPEHAGLALAILAGDLCLVWSDALVDSCAIPTDRWRRARDLLHQTRTELVLGQYLDLLGHNGGVREALRVIQLKSGRYTVERPLHLGAVLAGASPAVLGAYTDFALPLGEAFQLRDDILGVFGDPATTGKSTTGDLREGKPTVLIALTRQQASPTQAEQLEKLYGNPGLDADGAATLREIITDCGARAMVETMITQRTAAALTALDNAPITADAKVNLRAMAHAATTRTR</sequence>
<dbReference type="PROSITE" id="PS00444">
    <property type="entry name" value="POLYPRENYL_SYNTHASE_2"/>
    <property type="match status" value="1"/>
</dbReference>
<dbReference type="InterPro" id="IPR008949">
    <property type="entry name" value="Isoprenoid_synthase_dom_sf"/>
</dbReference>
<comment type="caution">
    <text evidence="7">The sequence shown here is derived from an EMBL/GenBank/DDBJ whole genome shotgun (WGS) entry which is preliminary data.</text>
</comment>
<evidence type="ECO:0000313" key="7">
    <source>
        <dbReference type="EMBL" id="PKW16346.1"/>
    </source>
</evidence>
<evidence type="ECO:0000256" key="4">
    <source>
        <dbReference type="ARBA" id="ARBA00022723"/>
    </source>
</evidence>
<dbReference type="PANTHER" id="PTHR12001">
    <property type="entry name" value="GERANYLGERANYL PYROPHOSPHATE SYNTHASE"/>
    <property type="match status" value="1"/>
</dbReference>
<dbReference type="PROSITE" id="PS00723">
    <property type="entry name" value="POLYPRENYL_SYNTHASE_1"/>
    <property type="match status" value="1"/>
</dbReference>
<dbReference type="InterPro" id="IPR000092">
    <property type="entry name" value="Polyprenyl_synt"/>
</dbReference>
<dbReference type="GO" id="GO:0046872">
    <property type="term" value="F:metal ion binding"/>
    <property type="evidence" value="ECO:0007669"/>
    <property type="project" value="UniProtKB-KW"/>
</dbReference>
<dbReference type="AlphaFoldDB" id="A0A2N3Y0A8"/>
<proteinExistence type="inferred from homology"/>
<evidence type="ECO:0000256" key="1">
    <source>
        <dbReference type="ARBA" id="ARBA00001946"/>
    </source>
</evidence>
<keyword evidence="4" id="KW-0479">Metal-binding</keyword>
<dbReference type="InterPro" id="IPR033749">
    <property type="entry name" value="Polyprenyl_synt_CS"/>
</dbReference>
<evidence type="ECO:0000256" key="3">
    <source>
        <dbReference type="ARBA" id="ARBA00022679"/>
    </source>
</evidence>
<dbReference type="PANTHER" id="PTHR12001:SF85">
    <property type="entry name" value="SHORT CHAIN ISOPRENYL DIPHOSPHATE SYNTHASE"/>
    <property type="match status" value="1"/>
</dbReference>
<comment type="similarity">
    <text evidence="2 6">Belongs to the FPP/GGPP synthase family.</text>
</comment>
<reference evidence="7" key="1">
    <citation type="submission" date="2017-12" db="EMBL/GenBank/DDBJ databases">
        <title>Sequencing the genomes of 1000 Actinobacteria strains.</title>
        <authorList>
            <person name="Klenk H.-P."/>
        </authorList>
    </citation>
    <scope>NUCLEOTIDE SEQUENCE [LARGE SCALE GENOMIC DNA]</scope>
    <source>
        <strain evidence="7">DSM 44228</strain>
    </source>
</reference>
<dbReference type="Proteomes" id="UP000233786">
    <property type="component" value="Unassembled WGS sequence"/>
</dbReference>